<dbReference type="Proteomes" id="UP001501671">
    <property type="component" value="Unassembled WGS sequence"/>
</dbReference>
<evidence type="ECO:0000313" key="9">
    <source>
        <dbReference type="EMBL" id="GAA4325408.1"/>
    </source>
</evidence>
<feature type="transmembrane region" description="Helical" evidence="8">
    <location>
        <begin position="270"/>
        <end position="297"/>
    </location>
</feature>
<evidence type="ECO:0000256" key="5">
    <source>
        <dbReference type="ARBA" id="ARBA00022692"/>
    </source>
</evidence>
<sequence>MAHSFKALFSDDNPRLRPRIAGLYGLLIAFNIGCWAWALAAFRDHPLLLGTCLLAYTLGLRHAVDADHIAAIDNVTRKLMQAGKRPLTVGLMFSLGHSSIVVLASAGIAATAMALQGALAEFKEIGGLIGTLVSTFFLFAIGLMNLAILRSVLKIFRRVCQGEPYEEENVDALLAGGGLLARVFRPLFRLVTKSWHMYPLGFLFGLGFDTATEVTLLGISAAGATQGMPIWTILVFPALFTAGMTLVDTLDSTLMLGAYGWAFVKPVRKLYYNVTITAISAIVALLIGGIEGLGLLADKLELSGGWWDAIGKLNEHFGLIGFAVIGIFVASWLISAAIYRWKRFDDIVHPPVRPPEPACQP</sequence>
<protein>
    <recommendedName>
        <fullName evidence="8">Nickel/cobalt efflux system</fullName>
    </recommendedName>
</protein>
<feature type="transmembrane region" description="Helical" evidence="8">
    <location>
        <begin position="317"/>
        <end position="339"/>
    </location>
</feature>
<keyword evidence="5 8" id="KW-0812">Transmembrane</keyword>
<feature type="transmembrane region" description="Helical" evidence="8">
    <location>
        <begin position="21"/>
        <end position="40"/>
    </location>
</feature>
<evidence type="ECO:0000256" key="7">
    <source>
        <dbReference type="ARBA" id="ARBA00023136"/>
    </source>
</evidence>
<evidence type="ECO:0000256" key="4">
    <source>
        <dbReference type="ARBA" id="ARBA00022596"/>
    </source>
</evidence>
<dbReference type="RefSeq" id="WP_345246527.1">
    <property type="nucleotide sequence ID" value="NZ_BAABFO010000003.1"/>
</dbReference>
<feature type="transmembrane region" description="Helical" evidence="8">
    <location>
        <begin position="125"/>
        <end position="148"/>
    </location>
</feature>
<keyword evidence="4" id="KW-0533">Nickel</keyword>
<dbReference type="PANTHER" id="PTHR31611:SF0">
    <property type="entry name" value="HIGH-AFFINITY NICKEL TRANSPORT PROTEIN NIC1"/>
    <property type="match status" value="1"/>
</dbReference>
<evidence type="ECO:0000256" key="3">
    <source>
        <dbReference type="ARBA" id="ARBA00022448"/>
    </source>
</evidence>
<keyword evidence="6 8" id="KW-1133">Transmembrane helix</keyword>
<proteinExistence type="inferred from homology"/>
<dbReference type="Pfam" id="PF03824">
    <property type="entry name" value="NicO"/>
    <property type="match status" value="1"/>
</dbReference>
<keyword evidence="7 8" id="KW-0472">Membrane</keyword>
<feature type="transmembrane region" description="Helical" evidence="8">
    <location>
        <begin position="230"/>
        <end position="250"/>
    </location>
</feature>
<evidence type="ECO:0000256" key="1">
    <source>
        <dbReference type="ARBA" id="ARBA00004127"/>
    </source>
</evidence>
<name>A0ABP8GK37_9BURK</name>
<dbReference type="PANTHER" id="PTHR31611">
    <property type="entry name" value="HIGH-AFFINITY NICKEL TRANSPORT PROTEIN NIC1"/>
    <property type="match status" value="1"/>
</dbReference>
<feature type="transmembrane region" description="Helical" evidence="8">
    <location>
        <begin position="87"/>
        <end position="113"/>
    </location>
</feature>
<accession>A0ABP8GK37</accession>
<dbReference type="NCBIfam" id="TIGR00802">
    <property type="entry name" value="nico"/>
    <property type="match status" value="1"/>
</dbReference>
<comment type="caution">
    <text evidence="9">The sequence shown here is derived from an EMBL/GenBank/DDBJ whole genome shotgun (WGS) entry which is preliminary data.</text>
</comment>
<gene>
    <name evidence="9" type="ORF">GCM10023144_07720</name>
</gene>
<evidence type="ECO:0000256" key="8">
    <source>
        <dbReference type="RuleBase" id="RU362101"/>
    </source>
</evidence>
<comment type="subcellular location">
    <subcellularLocation>
        <location evidence="8">Cell membrane</location>
        <topology evidence="8">Multi-pass membrane protein</topology>
    </subcellularLocation>
    <subcellularLocation>
        <location evidence="1">Endomembrane system</location>
        <topology evidence="1">Multi-pass membrane protein</topology>
    </subcellularLocation>
</comment>
<reference evidence="10" key="1">
    <citation type="journal article" date="2019" name="Int. J. Syst. Evol. Microbiol.">
        <title>The Global Catalogue of Microorganisms (GCM) 10K type strain sequencing project: providing services to taxonomists for standard genome sequencing and annotation.</title>
        <authorList>
            <consortium name="The Broad Institute Genomics Platform"/>
            <consortium name="The Broad Institute Genome Sequencing Center for Infectious Disease"/>
            <person name="Wu L."/>
            <person name="Ma J."/>
        </authorList>
    </citation>
    <scope>NUCLEOTIDE SEQUENCE [LARGE SCALE GENOMIC DNA]</scope>
    <source>
        <strain evidence="10">JCM 17666</strain>
    </source>
</reference>
<keyword evidence="3 8" id="KW-0813">Transport</keyword>
<evidence type="ECO:0000256" key="2">
    <source>
        <dbReference type="ARBA" id="ARBA00010892"/>
    </source>
</evidence>
<evidence type="ECO:0000313" key="10">
    <source>
        <dbReference type="Proteomes" id="UP001501671"/>
    </source>
</evidence>
<feature type="transmembrane region" description="Helical" evidence="8">
    <location>
        <begin position="198"/>
        <end position="224"/>
    </location>
</feature>
<dbReference type="EMBL" id="BAABFO010000003">
    <property type="protein sequence ID" value="GAA4325408.1"/>
    <property type="molecule type" value="Genomic_DNA"/>
</dbReference>
<dbReference type="InterPro" id="IPR004688">
    <property type="entry name" value="Ni/Co_transpt"/>
</dbReference>
<comment type="similarity">
    <text evidence="2 8">Belongs to the NiCoT transporter (TC 2.A.52) family.</text>
</comment>
<organism evidence="9 10">
    <name type="scientific">Pigmentiphaga soli</name>
    <dbReference type="NCBI Taxonomy" id="1007095"/>
    <lineage>
        <taxon>Bacteria</taxon>
        <taxon>Pseudomonadati</taxon>
        <taxon>Pseudomonadota</taxon>
        <taxon>Betaproteobacteria</taxon>
        <taxon>Burkholderiales</taxon>
        <taxon>Alcaligenaceae</taxon>
        <taxon>Pigmentiphaga</taxon>
    </lineage>
</organism>
<dbReference type="InterPro" id="IPR011541">
    <property type="entry name" value="Ni/Co_transpt_high_affinity"/>
</dbReference>
<evidence type="ECO:0000256" key="6">
    <source>
        <dbReference type="ARBA" id="ARBA00022989"/>
    </source>
</evidence>
<keyword evidence="10" id="KW-1185">Reference proteome</keyword>